<feature type="region of interest" description="Disordered" evidence="6">
    <location>
        <begin position="367"/>
        <end position="406"/>
    </location>
</feature>
<dbReference type="PATRIC" id="fig|1227456.3.peg.340"/>
<feature type="transmembrane region" description="Helical" evidence="7">
    <location>
        <begin position="238"/>
        <end position="264"/>
    </location>
</feature>
<gene>
    <name evidence="8" type="ORF">C450_01624</name>
</gene>
<name>M0NFG0_9EURY</name>
<keyword evidence="5 7" id="KW-0472">Membrane</keyword>
<feature type="transmembrane region" description="Helical" evidence="7">
    <location>
        <begin position="316"/>
        <end position="349"/>
    </location>
</feature>
<proteinExistence type="inferred from homology"/>
<feature type="transmembrane region" description="Helical" evidence="7">
    <location>
        <begin position="15"/>
        <end position="44"/>
    </location>
</feature>
<keyword evidence="9" id="KW-1185">Reference proteome</keyword>
<comment type="subcellular location">
    <subcellularLocation>
        <location evidence="1">Membrane</location>
        <topology evidence="1">Multi-pass membrane protein</topology>
    </subcellularLocation>
</comment>
<comment type="similarity">
    <text evidence="2">Belongs to the autoinducer-2 exporter (AI-2E) (TC 2.A.86) family.</text>
</comment>
<feature type="transmembrane region" description="Helical" evidence="7">
    <location>
        <begin position="276"/>
        <end position="296"/>
    </location>
</feature>
<dbReference type="GO" id="GO:0016020">
    <property type="term" value="C:membrane"/>
    <property type="evidence" value="ECO:0007669"/>
    <property type="project" value="UniProtKB-SubCell"/>
</dbReference>
<evidence type="ECO:0000256" key="7">
    <source>
        <dbReference type="SAM" id="Phobius"/>
    </source>
</evidence>
<feature type="transmembrane region" description="Helical" evidence="7">
    <location>
        <begin position="150"/>
        <end position="172"/>
    </location>
</feature>
<feature type="compositionally biased region" description="Acidic residues" evidence="6">
    <location>
        <begin position="384"/>
        <end position="406"/>
    </location>
</feature>
<dbReference type="OrthoDB" id="282734at2157"/>
<evidence type="ECO:0000256" key="1">
    <source>
        <dbReference type="ARBA" id="ARBA00004141"/>
    </source>
</evidence>
<sequence length="406" mass="42446">MVALGSGPSTDRTRVGWWAFVVALAAIAGYVAYSFVGMVVLGVFGYYATRPICRRLARRIDSDGIAAGATVLLVVIPILLLVAYAGFNVFQQLQGAVGASGGGAFGGVVDLSVLPPEQQETARTLLQNPRQVVSQPQQVAGTALSVGAQAFSAVAGGLVLVGLALTLSFFLLQNDDRLAGGLEALFGGRDTVAYAYATAVDEDLESVFFGNLLFVIVMAVIAAVAYEATNLLAPGSLHVPMVLVLAVLTGFTSLIPVVVGKVIYLPVVAYLGVQALQTGGGAFAFVAGALVVYFLVLDILPQTFLQPYITGRQLDMVVMMFAYLLGPILFGWYGFFLLPIVFIAILELVRIVLPELVRGEPLTPTVSLGEGVGADPRSARDDVPADDAADETANTDEEVDDPAGAG</sequence>
<protein>
    <submittedName>
        <fullName evidence="8">Permease</fullName>
    </submittedName>
</protein>
<dbReference type="RefSeq" id="WP_005039185.1">
    <property type="nucleotide sequence ID" value="NZ_AOME01000013.1"/>
</dbReference>
<evidence type="ECO:0000313" key="8">
    <source>
        <dbReference type="EMBL" id="EMA55425.1"/>
    </source>
</evidence>
<evidence type="ECO:0000256" key="3">
    <source>
        <dbReference type="ARBA" id="ARBA00022692"/>
    </source>
</evidence>
<evidence type="ECO:0000256" key="5">
    <source>
        <dbReference type="ARBA" id="ARBA00023136"/>
    </source>
</evidence>
<evidence type="ECO:0000313" key="9">
    <source>
        <dbReference type="Proteomes" id="UP000011625"/>
    </source>
</evidence>
<comment type="caution">
    <text evidence="8">The sequence shown here is derived from an EMBL/GenBank/DDBJ whole genome shotgun (WGS) entry which is preliminary data.</text>
</comment>
<evidence type="ECO:0000256" key="2">
    <source>
        <dbReference type="ARBA" id="ARBA00009773"/>
    </source>
</evidence>
<feature type="transmembrane region" description="Helical" evidence="7">
    <location>
        <begin position="207"/>
        <end position="226"/>
    </location>
</feature>
<dbReference type="EMBL" id="AOME01000013">
    <property type="protein sequence ID" value="EMA55425.1"/>
    <property type="molecule type" value="Genomic_DNA"/>
</dbReference>
<dbReference type="InterPro" id="IPR002549">
    <property type="entry name" value="AI-2E-like"/>
</dbReference>
<reference evidence="8 9" key="1">
    <citation type="journal article" date="2014" name="PLoS Genet.">
        <title>Phylogenetically driven sequencing of extremely halophilic archaea reveals strategies for static and dynamic osmo-response.</title>
        <authorList>
            <person name="Becker E.A."/>
            <person name="Seitzer P.M."/>
            <person name="Tritt A."/>
            <person name="Larsen D."/>
            <person name="Krusor M."/>
            <person name="Yao A.I."/>
            <person name="Wu D."/>
            <person name="Madern D."/>
            <person name="Eisen J.A."/>
            <person name="Darling A.E."/>
            <person name="Facciotti M.T."/>
        </authorList>
    </citation>
    <scope>NUCLEOTIDE SEQUENCE [LARGE SCALE GENOMIC DNA]</scope>
    <source>
        <strain evidence="8 9">DSM 8989</strain>
    </source>
</reference>
<dbReference type="Pfam" id="PF01594">
    <property type="entry name" value="AI-2E_transport"/>
    <property type="match status" value="1"/>
</dbReference>
<evidence type="ECO:0000256" key="6">
    <source>
        <dbReference type="SAM" id="MobiDB-lite"/>
    </source>
</evidence>
<accession>M0NFG0</accession>
<organism evidence="8 9">
    <name type="scientific">Halococcus salifodinae DSM 8989</name>
    <dbReference type="NCBI Taxonomy" id="1227456"/>
    <lineage>
        <taxon>Archaea</taxon>
        <taxon>Methanobacteriati</taxon>
        <taxon>Methanobacteriota</taxon>
        <taxon>Stenosarchaea group</taxon>
        <taxon>Halobacteria</taxon>
        <taxon>Halobacteriales</taxon>
        <taxon>Halococcaceae</taxon>
        <taxon>Halococcus</taxon>
    </lineage>
</organism>
<keyword evidence="4 7" id="KW-1133">Transmembrane helix</keyword>
<keyword evidence="3 7" id="KW-0812">Transmembrane</keyword>
<dbReference type="AlphaFoldDB" id="M0NFG0"/>
<feature type="transmembrane region" description="Helical" evidence="7">
    <location>
        <begin position="65"/>
        <end position="87"/>
    </location>
</feature>
<dbReference type="Proteomes" id="UP000011625">
    <property type="component" value="Unassembled WGS sequence"/>
</dbReference>
<evidence type="ECO:0000256" key="4">
    <source>
        <dbReference type="ARBA" id="ARBA00022989"/>
    </source>
</evidence>
<dbReference type="STRING" id="1227456.C450_01624"/>